<dbReference type="EMBL" id="BSFQ01000002">
    <property type="protein sequence ID" value="GLL09370.1"/>
    <property type="molecule type" value="Genomic_DNA"/>
</dbReference>
<keyword evidence="1" id="KW-0732">Signal</keyword>
<dbReference type="Gene3D" id="2.60.40.1890">
    <property type="entry name" value="PCu(A)C copper chaperone"/>
    <property type="match status" value="1"/>
</dbReference>
<feature type="chain" id="PRO_5040920045" evidence="1">
    <location>
        <begin position="19"/>
        <end position="92"/>
    </location>
</feature>
<dbReference type="Pfam" id="PF04314">
    <property type="entry name" value="PCuAC"/>
    <property type="match status" value="1"/>
</dbReference>
<keyword evidence="3" id="KW-1185">Reference proteome</keyword>
<dbReference type="Proteomes" id="UP001143463">
    <property type="component" value="Unassembled WGS sequence"/>
</dbReference>
<comment type="caution">
    <text evidence="2">The sequence shown here is derived from an EMBL/GenBank/DDBJ whole genome shotgun (WGS) entry which is preliminary data.</text>
</comment>
<dbReference type="AlphaFoldDB" id="A0A9W6NTJ8"/>
<dbReference type="InterPro" id="IPR036182">
    <property type="entry name" value="PCuAC_sf"/>
</dbReference>
<sequence length="92" mass="9324">MTALVALTVLAVARTAGAGTIEGGAALVSGYRDVAPATVLPQTTSADLALTGLQEPLRAGLTYPVTLTFERAGSVELQLPVENPDALPPRAP</sequence>
<evidence type="ECO:0000256" key="1">
    <source>
        <dbReference type="SAM" id="SignalP"/>
    </source>
</evidence>
<organism evidence="2 3">
    <name type="scientific">Pseudonocardia halophobica</name>
    <dbReference type="NCBI Taxonomy" id="29401"/>
    <lineage>
        <taxon>Bacteria</taxon>
        <taxon>Bacillati</taxon>
        <taxon>Actinomycetota</taxon>
        <taxon>Actinomycetes</taxon>
        <taxon>Pseudonocardiales</taxon>
        <taxon>Pseudonocardiaceae</taxon>
        <taxon>Pseudonocardia</taxon>
    </lineage>
</organism>
<feature type="signal peptide" evidence="1">
    <location>
        <begin position="1"/>
        <end position="18"/>
    </location>
</feature>
<dbReference type="InterPro" id="IPR007410">
    <property type="entry name" value="LpqE-like"/>
</dbReference>
<name>A0A9W6NTJ8_9PSEU</name>
<reference evidence="2" key="1">
    <citation type="journal article" date="2014" name="Int. J. Syst. Evol. Microbiol.">
        <title>Complete genome sequence of Corynebacterium casei LMG S-19264T (=DSM 44701T), isolated from a smear-ripened cheese.</title>
        <authorList>
            <consortium name="US DOE Joint Genome Institute (JGI-PGF)"/>
            <person name="Walter F."/>
            <person name="Albersmeier A."/>
            <person name="Kalinowski J."/>
            <person name="Ruckert C."/>
        </authorList>
    </citation>
    <scope>NUCLEOTIDE SEQUENCE</scope>
    <source>
        <strain evidence="2">VKM Ac-1069</strain>
    </source>
</reference>
<gene>
    <name evidence="2" type="ORF">GCM10017577_05100</name>
</gene>
<dbReference type="RefSeq" id="WP_156066998.1">
    <property type="nucleotide sequence ID" value="NZ_BAAAUZ010000013.1"/>
</dbReference>
<evidence type="ECO:0000313" key="3">
    <source>
        <dbReference type="Proteomes" id="UP001143463"/>
    </source>
</evidence>
<dbReference type="SUPFAM" id="SSF110087">
    <property type="entry name" value="DR1885-like metal-binding protein"/>
    <property type="match status" value="1"/>
</dbReference>
<accession>A0A9W6NTJ8</accession>
<reference evidence="2" key="2">
    <citation type="submission" date="2023-01" db="EMBL/GenBank/DDBJ databases">
        <authorList>
            <person name="Sun Q."/>
            <person name="Evtushenko L."/>
        </authorList>
    </citation>
    <scope>NUCLEOTIDE SEQUENCE</scope>
    <source>
        <strain evidence="2">VKM Ac-1069</strain>
    </source>
</reference>
<protein>
    <submittedName>
        <fullName evidence="2">Uncharacterized protein</fullName>
    </submittedName>
</protein>
<proteinExistence type="predicted"/>
<evidence type="ECO:0000313" key="2">
    <source>
        <dbReference type="EMBL" id="GLL09370.1"/>
    </source>
</evidence>